<dbReference type="EMBL" id="JACNYL010000003">
    <property type="protein sequence ID" value="MBD1422325.1"/>
    <property type="molecule type" value="Genomic_DNA"/>
</dbReference>
<dbReference type="PANTHER" id="PTHR39193">
    <property type="entry name" value="5-DEOXY-GLUCURONATE ISOMERASE"/>
    <property type="match status" value="1"/>
</dbReference>
<dbReference type="NCBIfam" id="TIGR04378">
    <property type="entry name" value="myo_inos_iolB"/>
    <property type="match status" value="1"/>
</dbReference>
<dbReference type="PANTHER" id="PTHR39193:SF1">
    <property type="entry name" value="5-DEOXY-GLUCURONATE ISOMERASE"/>
    <property type="match status" value="1"/>
</dbReference>
<dbReference type="InterPro" id="IPR014710">
    <property type="entry name" value="RmlC-like_jellyroll"/>
</dbReference>
<organism evidence="2 3">
    <name type="scientific">Sphingobacterium chuzhouense</name>
    <dbReference type="NCBI Taxonomy" id="1742264"/>
    <lineage>
        <taxon>Bacteria</taxon>
        <taxon>Pseudomonadati</taxon>
        <taxon>Bacteroidota</taxon>
        <taxon>Sphingobacteriia</taxon>
        <taxon>Sphingobacteriales</taxon>
        <taxon>Sphingobacteriaceae</taxon>
        <taxon>Sphingobacterium</taxon>
    </lineage>
</organism>
<protein>
    <submittedName>
        <fullName evidence="2">5-deoxy-glucuronate isomerase</fullName>
        <ecNumber evidence="2">5.3.1.30</ecNumber>
    </submittedName>
</protein>
<accession>A0ABR7XT22</accession>
<evidence type="ECO:0000313" key="2">
    <source>
        <dbReference type="EMBL" id="MBD1422325.1"/>
    </source>
</evidence>
<dbReference type="InterPro" id="IPR011051">
    <property type="entry name" value="RmlC_Cupin_sf"/>
</dbReference>
<dbReference type="RefSeq" id="WP_190314065.1">
    <property type="nucleotide sequence ID" value="NZ_JACNYL010000003.1"/>
</dbReference>
<dbReference type="InterPro" id="IPR021120">
    <property type="entry name" value="KduI/IolB_isomerase"/>
</dbReference>
<dbReference type="InterPro" id="IPR024203">
    <property type="entry name" value="Deoxy-glucuronate_isom_IolB"/>
</dbReference>
<dbReference type="Pfam" id="PF04962">
    <property type="entry name" value="KduI"/>
    <property type="match status" value="1"/>
</dbReference>
<proteinExistence type="predicted"/>
<reference evidence="2 3" key="1">
    <citation type="submission" date="2020-08" db="EMBL/GenBank/DDBJ databases">
        <title>Sphingobacterium sp. DN00404 isolated from aquaculture water.</title>
        <authorList>
            <person name="Zhang M."/>
        </authorList>
    </citation>
    <scope>NUCLEOTIDE SEQUENCE [LARGE SCALE GENOMIC DNA]</scope>
    <source>
        <strain evidence="2 3">KCTC 42746</strain>
    </source>
</reference>
<dbReference type="PIRSF" id="PIRSF036628">
    <property type="entry name" value="IolB"/>
    <property type="match status" value="1"/>
</dbReference>
<dbReference type="SUPFAM" id="SSF51182">
    <property type="entry name" value="RmlC-like cupins"/>
    <property type="match status" value="1"/>
</dbReference>
<dbReference type="GO" id="GO:0102482">
    <property type="term" value="F:5-deoxy-D-glucuronate isomerase activity"/>
    <property type="evidence" value="ECO:0007669"/>
    <property type="project" value="UniProtKB-EC"/>
</dbReference>
<dbReference type="Proteomes" id="UP000651112">
    <property type="component" value="Unassembled WGS sequence"/>
</dbReference>
<evidence type="ECO:0000313" key="3">
    <source>
        <dbReference type="Proteomes" id="UP000651112"/>
    </source>
</evidence>
<comment type="caution">
    <text evidence="2">The sequence shown here is derived from an EMBL/GenBank/DDBJ whole genome shotgun (WGS) entry which is preliminary data.</text>
</comment>
<keyword evidence="3" id="KW-1185">Reference proteome</keyword>
<evidence type="ECO:0000256" key="1">
    <source>
        <dbReference type="ARBA" id="ARBA00023235"/>
    </source>
</evidence>
<name>A0ABR7XT22_9SPHI</name>
<sequence>MELRKKYQAGPGRQQIVSLGEGGLKKSAFDLLELKAGETYTGDTENFESAFVILSGSCHISGDDFSFTDLGNRKDVFSGKPTTVYLPIRTGYQLTAVSDVELAICSAEADVRHLPRVIKPEEVKEVELGSGNWKRKAHFVIDQDVASQHLFLGETLLPPGKWAFPPHRHDKDDLPNEVDMEEVYHFRFQPKEGFGIQLGYTDDRSRDEAYLLRNKDTVLIPDGYHPVASSPVDALYMLWFMAGEKRLFIARPQDQYRWVAQYDHFLKSR</sequence>
<gene>
    <name evidence="2" type="primary">iolB</name>
    <name evidence="2" type="ORF">H8B21_12160</name>
</gene>
<dbReference type="EC" id="5.3.1.30" evidence="2"/>
<dbReference type="Gene3D" id="2.60.120.10">
    <property type="entry name" value="Jelly Rolls"/>
    <property type="match status" value="2"/>
</dbReference>
<keyword evidence="1 2" id="KW-0413">Isomerase</keyword>